<dbReference type="EMBL" id="ADMG01000007">
    <property type="protein sequence ID" value="EKB32146.1"/>
    <property type="molecule type" value="Genomic_DNA"/>
</dbReference>
<name>K1JPJ2_9BURK</name>
<accession>K1JPJ2</accession>
<dbReference type="AlphaFoldDB" id="K1JPJ2"/>
<gene>
    <name evidence="2" type="ORF">HMPREF9465_00161</name>
</gene>
<keyword evidence="3" id="KW-1185">Reference proteome</keyword>
<evidence type="ECO:0000256" key="1">
    <source>
        <dbReference type="SAM" id="MobiDB-lite"/>
    </source>
</evidence>
<organism evidence="2 3">
    <name type="scientific">Sutterella wadsworthensis 2_1_59BFAA</name>
    <dbReference type="NCBI Taxonomy" id="742823"/>
    <lineage>
        <taxon>Bacteria</taxon>
        <taxon>Pseudomonadati</taxon>
        <taxon>Pseudomonadota</taxon>
        <taxon>Betaproteobacteria</taxon>
        <taxon>Burkholderiales</taxon>
        <taxon>Sutterellaceae</taxon>
        <taxon>Sutterella</taxon>
    </lineage>
</organism>
<protein>
    <submittedName>
        <fullName evidence="2">Uncharacterized protein</fullName>
    </submittedName>
</protein>
<proteinExistence type="predicted"/>
<dbReference type="HOGENOM" id="CLU_1467495_0_0_4"/>
<dbReference type="STRING" id="742823.HMPREF9465_00161"/>
<reference evidence="2 3" key="1">
    <citation type="submission" date="2012-05" db="EMBL/GenBank/DDBJ databases">
        <title>The Genome Sequence of Sutterella wadsworthensis 2_1_59BFAA.</title>
        <authorList>
            <consortium name="The Broad Institute Genome Sequencing Platform"/>
            <person name="Earl A."/>
            <person name="Ward D."/>
            <person name="Feldgarden M."/>
            <person name="Gevers D."/>
            <person name="Daigneault M."/>
            <person name="Strauss J."/>
            <person name="Allen-Vercoe E."/>
            <person name="Walker B."/>
            <person name="Young S.K."/>
            <person name="Zeng Q."/>
            <person name="Gargeya S."/>
            <person name="Fitzgerald M."/>
            <person name="Haas B."/>
            <person name="Abouelleil A."/>
            <person name="Alvarado L."/>
            <person name="Arachchi H.M."/>
            <person name="Berlin A.M."/>
            <person name="Chapman S.B."/>
            <person name="Goldberg J."/>
            <person name="Griggs A."/>
            <person name="Gujja S."/>
            <person name="Hansen M."/>
            <person name="Howarth C."/>
            <person name="Imamovic A."/>
            <person name="Larimer J."/>
            <person name="McCowen C."/>
            <person name="Montmayeur A."/>
            <person name="Murphy C."/>
            <person name="Neiman D."/>
            <person name="Pearson M."/>
            <person name="Priest M."/>
            <person name="Roberts A."/>
            <person name="Saif S."/>
            <person name="Shea T."/>
            <person name="Sisk P."/>
            <person name="Sykes S."/>
            <person name="Wortman J."/>
            <person name="Nusbaum C."/>
            <person name="Birren B."/>
        </authorList>
    </citation>
    <scope>NUCLEOTIDE SEQUENCE [LARGE SCALE GENOMIC DNA]</scope>
    <source>
        <strain evidence="2 3">2_1_59BFAA</strain>
    </source>
</reference>
<feature type="compositionally biased region" description="Polar residues" evidence="1">
    <location>
        <begin position="1"/>
        <end position="13"/>
    </location>
</feature>
<evidence type="ECO:0000313" key="2">
    <source>
        <dbReference type="EMBL" id="EKB32146.1"/>
    </source>
</evidence>
<dbReference type="Proteomes" id="UP000005835">
    <property type="component" value="Unassembled WGS sequence"/>
</dbReference>
<evidence type="ECO:0000313" key="3">
    <source>
        <dbReference type="Proteomes" id="UP000005835"/>
    </source>
</evidence>
<comment type="caution">
    <text evidence="2">The sequence shown here is derived from an EMBL/GenBank/DDBJ whole genome shotgun (WGS) entry which is preliminary data.</text>
</comment>
<feature type="region of interest" description="Disordered" evidence="1">
    <location>
        <begin position="1"/>
        <end position="23"/>
    </location>
</feature>
<sequence length="184" mass="21334">MRTRPLASSQSVGRTCGMRKESPSPRAWNFGKPFFLSLERLDCSRRVHQALLKCLRRRFQQPQHVVFLFPQHQPSGQLRVLEKRNLLFKAPLLQFYRLVPHETPPPGSLSEDSLLLPGRHQFELVGDVGFRDLNPTPSFSRTHASHEFVRRGFERLSSRQLKPRVFSARLYKGCLMLDNVSAER</sequence>